<keyword evidence="2" id="KW-1185">Reference proteome</keyword>
<protein>
    <submittedName>
        <fullName evidence="1">Uncharacterized protein</fullName>
    </submittedName>
</protein>
<comment type="caution">
    <text evidence="1">The sequence shown here is derived from an EMBL/GenBank/DDBJ whole genome shotgun (WGS) entry which is preliminary data.</text>
</comment>
<evidence type="ECO:0000313" key="1">
    <source>
        <dbReference type="EMBL" id="KAJ7993809.1"/>
    </source>
</evidence>
<gene>
    <name evidence="1" type="ORF">DPEC_G00258570</name>
</gene>
<organism evidence="1 2">
    <name type="scientific">Dallia pectoralis</name>
    <name type="common">Alaska blackfish</name>
    <dbReference type="NCBI Taxonomy" id="75939"/>
    <lineage>
        <taxon>Eukaryota</taxon>
        <taxon>Metazoa</taxon>
        <taxon>Chordata</taxon>
        <taxon>Craniata</taxon>
        <taxon>Vertebrata</taxon>
        <taxon>Euteleostomi</taxon>
        <taxon>Actinopterygii</taxon>
        <taxon>Neopterygii</taxon>
        <taxon>Teleostei</taxon>
        <taxon>Protacanthopterygii</taxon>
        <taxon>Esociformes</taxon>
        <taxon>Umbridae</taxon>
        <taxon>Dallia</taxon>
    </lineage>
</organism>
<reference evidence="1" key="1">
    <citation type="submission" date="2021-05" db="EMBL/GenBank/DDBJ databases">
        <authorList>
            <person name="Pan Q."/>
            <person name="Jouanno E."/>
            <person name="Zahm M."/>
            <person name="Klopp C."/>
            <person name="Cabau C."/>
            <person name="Louis A."/>
            <person name="Berthelot C."/>
            <person name="Parey E."/>
            <person name="Roest Crollius H."/>
            <person name="Montfort J."/>
            <person name="Robinson-Rechavi M."/>
            <person name="Bouchez O."/>
            <person name="Lampietro C."/>
            <person name="Lopez Roques C."/>
            <person name="Donnadieu C."/>
            <person name="Postlethwait J."/>
            <person name="Bobe J."/>
            <person name="Dillon D."/>
            <person name="Chandos A."/>
            <person name="von Hippel F."/>
            <person name="Guiguen Y."/>
        </authorList>
    </citation>
    <scope>NUCLEOTIDE SEQUENCE</scope>
    <source>
        <strain evidence="1">YG-Jan2019</strain>
    </source>
</reference>
<evidence type="ECO:0000313" key="2">
    <source>
        <dbReference type="Proteomes" id="UP001157502"/>
    </source>
</evidence>
<accession>A0ACC2FR18</accession>
<name>A0ACC2FR18_DALPE</name>
<dbReference type="Proteomes" id="UP001157502">
    <property type="component" value="Chromosome 23"/>
</dbReference>
<proteinExistence type="predicted"/>
<dbReference type="EMBL" id="CM055750">
    <property type="protein sequence ID" value="KAJ7993809.1"/>
    <property type="molecule type" value="Genomic_DNA"/>
</dbReference>
<sequence>MTDDVAIERISLRSVDPVTGKRYHSLYKPAPSPEVLARLQFNPKDSETQLLPRLKEYWSNSSSLQAFYPEAVQINADQDPHIVSESLESCLVKPLSKPHDW</sequence>